<proteinExistence type="predicted"/>
<dbReference type="Ensembl" id="ENSXCOT00000005388.1">
    <property type="protein sequence ID" value="ENSXCOP00000005327.1"/>
    <property type="gene ID" value="ENSXCOG00000004172.1"/>
</dbReference>
<reference evidence="3" key="1">
    <citation type="submission" date="2025-08" db="UniProtKB">
        <authorList>
            <consortium name="Ensembl"/>
        </authorList>
    </citation>
    <scope>IDENTIFICATION</scope>
</reference>
<feature type="region of interest" description="Disordered" evidence="1">
    <location>
        <begin position="192"/>
        <end position="212"/>
    </location>
</feature>
<organism evidence="3 4">
    <name type="scientific">Xiphophorus couchianus</name>
    <name type="common">Monterrey platyfish</name>
    <dbReference type="NCBI Taxonomy" id="32473"/>
    <lineage>
        <taxon>Eukaryota</taxon>
        <taxon>Metazoa</taxon>
        <taxon>Chordata</taxon>
        <taxon>Craniata</taxon>
        <taxon>Vertebrata</taxon>
        <taxon>Euteleostomi</taxon>
        <taxon>Actinopterygii</taxon>
        <taxon>Neopterygii</taxon>
        <taxon>Teleostei</taxon>
        <taxon>Neoteleostei</taxon>
        <taxon>Acanthomorphata</taxon>
        <taxon>Ovalentaria</taxon>
        <taxon>Atherinomorphae</taxon>
        <taxon>Cyprinodontiformes</taxon>
        <taxon>Poeciliidae</taxon>
        <taxon>Poeciliinae</taxon>
        <taxon>Xiphophorus</taxon>
    </lineage>
</organism>
<keyword evidence="4" id="KW-1185">Reference proteome</keyword>
<dbReference type="GeneTree" id="ENSGT00940000155801"/>
<evidence type="ECO:0000256" key="2">
    <source>
        <dbReference type="SAM" id="SignalP"/>
    </source>
</evidence>
<feature type="chain" id="PRO_5017250343" evidence="2">
    <location>
        <begin position="29"/>
        <end position="231"/>
    </location>
</feature>
<accession>A0A3B5L3E0</accession>
<sequence>MRAGRLSALRRGLTTAVLLLTSPAAGSGSGGIWKSAKGLILEICESVHKQHPPPPITHTPTPFTLRLTLTSCMEVDFCKPFCLQHEKHPKGARVGFKLRAFRQDFYLHLTPDSTFLATGGRSAASRASSGLRECFYSRDVNADLDSFVAVSLCEGLRGGFTYKGMEYIITASTEDTAAEYGHILEKTHRISRRMSSRHPGANFPSRYAENPPSNTVCDQLRRLSVPNCLLL</sequence>
<dbReference type="Proteomes" id="UP000261380">
    <property type="component" value="Unplaced"/>
</dbReference>
<evidence type="ECO:0000313" key="3">
    <source>
        <dbReference type="Ensembl" id="ENSXCOP00000005327.1"/>
    </source>
</evidence>
<name>A0A3B5L3E0_9TELE</name>
<dbReference type="AlphaFoldDB" id="A0A3B5L3E0"/>
<keyword evidence="2" id="KW-0732">Signal</keyword>
<reference evidence="3" key="2">
    <citation type="submission" date="2025-09" db="UniProtKB">
        <authorList>
            <consortium name="Ensembl"/>
        </authorList>
    </citation>
    <scope>IDENTIFICATION</scope>
</reference>
<evidence type="ECO:0000256" key="1">
    <source>
        <dbReference type="SAM" id="MobiDB-lite"/>
    </source>
</evidence>
<feature type="signal peptide" evidence="2">
    <location>
        <begin position="1"/>
        <end position="28"/>
    </location>
</feature>
<protein>
    <submittedName>
        <fullName evidence="3">Uncharacterized protein</fullName>
    </submittedName>
</protein>
<evidence type="ECO:0000313" key="4">
    <source>
        <dbReference type="Proteomes" id="UP000261380"/>
    </source>
</evidence>